<dbReference type="InterPro" id="IPR002734">
    <property type="entry name" value="RibDG_C"/>
</dbReference>
<protein>
    <submittedName>
        <fullName evidence="5">Pyrimidine reductase, riboflavin biosynthesis</fullName>
    </submittedName>
</protein>
<accession>A0A1H1NHG8</accession>
<dbReference type="Gene3D" id="3.40.430.10">
    <property type="entry name" value="Dihydrofolate Reductase, subunit A"/>
    <property type="match status" value="1"/>
</dbReference>
<dbReference type="PANTHER" id="PTHR38011:SF7">
    <property type="entry name" value="2,5-DIAMINO-6-RIBOSYLAMINO-4(3H)-PYRIMIDINONE 5'-PHOSPHATE REDUCTASE"/>
    <property type="match status" value="1"/>
</dbReference>
<dbReference type="STRING" id="1203190.GCA_000312345_00008"/>
<dbReference type="GO" id="GO:0008703">
    <property type="term" value="F:5-amino-6-(5-phosphoribosylamino)uracil reductase activity"/>
    <property type="evidence" value="ECO:0007669"/>
    <property type="project" value="InterPro"/>
</dbReference>
<organism evidence="5 6">
    <name type="scientific">Corynebacterium timonense</name>
    <dbReference type="NCBI Taxonomy" id="441500"/>
    <lineage>
        <taxon>Bacteria</taxon>
        <taxon>Bacillati</taxon>
        <taxon>Actinomycetota</taxon>
        <taxon>Actinomycetes</taxon>
        <taxon>Mycobacteriales</taxon>
        <taxon>Corynebacteriaceae</taxon>
        <taxon>Corynebacterium</taxon>
    </lineage>
</organism>
<dbReference type="eggNOG" id="COG1985">
    <property type="taxonomic scope" value="Bacteria"/>
</dbReference>
<evidence type="ECO:0000256" key="3">
    <source>
        <dbReference type="ARBA" id="ARBA00023002"/>
    </source>
</evidence>
<gene>
    <name evidence="5" type="ORF">SAMN04488539_0770</name>
</gene>
<keyword evidence="6" id="KW-1185">Reference proteome</keyword>
<dbReference type="AlphaFoldDB" id="A0A1H1NHG8"/>
<reference evidence="5 6" key="1">
    <citation type="submission" date="2016-10" db="EMBL/GenBank/DDBJ databases">
        <authorList>
            <person name="de Groot N.N."/>
        </authorList>
    </citation>
    <scope>NUCLEOTIDE SEQUENCE [LARGE SCALE GENOMIC DNA]</scope>
    <source>
        <strain evidence="5 6">DSM 45434</strain>
    </source>
</reference>
<evidence type="ECO:0000313" key="6">
    <source>
        <dbReference type="Proteomes" id="UP000182237"/>
    </source>
</evidence>
<sequence length="216" mass="22453">MDISTLIGPTLPAGQPELRAVTATTIFGAFTRRGTSGALGNDTDHALLLGVREWADCVLVGAGTVRAEGYGSSDTPTVIVSGSLDLDPSSDLFNGTVAVATPAHSLDDASLAPRREALRSAGARLIPTGSGSAHEVVDAVRSLGYTRISCEGGPSLYAALFSAGLVDVLHLTVDPSLSGEDGPAGLSLDSTDTHRFTLEAAEWERDSMLFCRYRYG</sequence>
<dbReference type="PANTHER" id="PTHR38011">
    <property type="entry name" value="DIHYDROFOLATE REDUCTASE FAMILY PROTEIN (AFU_ORTHOLOGUE AFUA_8G06820)"/>
    <property type="match status" value="1"/>
</dbReference>
<evidence type="ECO:0000313" key="5">
    <source>
        <dbReference type="EMBL" id="SDR98414.1"/>
    </source>
</evidence>
<feature type="domain" description="Bacterial bifunctional deaminase-reductase C-terminal" evidence="4">
    <location>
        <begin position="19"/>
        <end position="201"/>
    </location>
</feature>
<dbReference type="InterPro" id="IPR024072">
    <property type="entry name" value="DHFR-like_dom_sf"/>
</dbReference>
<keyword evidence="3" id="KW-0560">Oxidoreductase</keyword>
<evidence type="ECO:0000256" key="2">
    <source>
        <dbReference type="ARBA" id="ARBA00022857"/>
    </source>
</evidence>
<evidence type="ECO:0000259" key="4">
    <source>
        <dbReference type="Pfam" id="PF01872"/>
    </source>
</evidence>
<proteinExistence type="predicted"/>
<dbReference type="RefSeq" id="WP_019192880.1">
    <property type="nucleotide sequence ID" value="NZ_LT629765.1"/>
</dbReference>
<dbReference type="OrthoDB" id="5243299at2"/>
<dbReference type="EMBL" id="LT629765">
    <property type="protein sequence ID" value="SDR98414.1"/>
    <property type="molecule type" value="Genomic_DNA"/>
</dbReference>
<keyword evidence="2" id="KW-0521">NADP</keyword>
<dbReference type="Pfam" id="PF01872">
    <property type="entry name" value="RibD_C"/>
    <property type="match status" value="1"/>
</dbReference>
<dbReference type="GO" id="GO:0009231">
    <property type="term" value="P:riboflavin biosynthetic process"/>
    <property type="evidence" value="ECO:0007669"/>
    <property type="project" value="InterPro"/>
</dbReference>
<name>A0A1H1NHG8_9CORY</name>
<comment type="pathway">
    <text evidence="1">Cofactor biosynthesis; riboflavin biosynthesis.</text>
</comment>
<dbReference type="InterPro" id="IPR050765">
    <property type="entry name" value="Riboflavin_Biosynth_HTPR"/>
</dbReference>
<dbReference type="SUPFAM" id="SSF53597">
    <property type="entry name" value="Dihydrofolate reductase-like"/>
    <property type="match status" value="1"/>
</dbReference>
<dbReference type="Proteomes" id="UP000182237">
    <property type="component" value="Chromosome I"/>
</dbReference>
<evidence type="ECO:0000256" key="1">
    <source>
        <dbReference type="ARBA" id="ARBA00005104"/>
    </source>
</evidence>